<dbReference type="PROSITE" id="PS00018">
    <property type="entry name" value="EF_HAND_1"/>
    <property type="match status" value="1"/>
</dbReference>
<organism evidence="4 5">
    <name type="scientific">Polyodon spathula</name>
    <name type="common">North American paddlefish</name>
    <name type="synonym">Squalus spathula</name>
    <dbReference type="NCBI Taxonomy" id="7913"/>
    <lineage>
        <taxon>Eukaryota</taxon>
        <taxon>Metazoa</taxon>
        <taxon>Chordata</taxon>
        <taxon>Craniata</taxon>
        <taxon>Vertebrata</taxon>
        <taxon>Euteleostomi</taxon>
        <taxon>Actinopterygii</taxon>
        <taxon>Chondrostei</taxon>
        <taxon>Acipenseriformes</taxon>
        <taxon>Polyodontidae</taxon>
        <taxon>Polyodon</taxon>
    </lineage>
</organism>
<dbReference type="PROSITE" id="PS50222">
    <property type="entry name" value="EF_HAND_2"/>
    <property type="match status" value="1"/>
</dbReference>
<accession>A0ABS2YPE2</accession>
<dbReference type="InterPro" id="IPR018247">
    <property type="entry name" value="EF_Hand_1_Ca_BS"/>
</dbReference>
<gene>
    <name evidence="4" type="primary">Guca1a_1</name>
    <name evidence="4" type="ORF">GTO93_0018902</name>
</gene>
<keyword evidence="2" id="KW-0106">Calcium</keyword>
<feature type="non-terminal residue" evidence="4">
    <location>
        <position position="100"/>
    </location>
</feature>
<keyword evidence="5" id="KW-1185">Reference proteome</keyword>
<sequence length="100" mass="11520">MKYRGSDSGCFLHWLLRFFIRQAIRAINGCKHEMTAEEFTSMVFEKIDSDSNGELSMEEFLDEVQKDELLLGILTQSLDLYHIVGVIQSNSQPESQQEES</sequence>
<keyword evidence="1" id="KW-0479">Metal-binding</keyword>
<dbReference type="InterPro" id="IPR002048">
    <property type="entry name" value="EF_hand_dom"/>
</dbReference>
<evidence type="ECO:0000256" key="2">
    <source>
        <dbReference type="ARBA" id="ARBA00022837"/>
    </source>
</evidence>
<proteinExistence type="predicted"/>
<dbReference type="InterPro" id="IPR011992">
    <property type="entry name" value="EF-hand-dom_pair"/>
</dbReference>
<evidence type="ECO:0000313" key="5">
    <source>
        <dbReference type="Proteomes" id="UP001166093"/>
    </source>
</evidence>
<feature type="domain" description="EF-hand" evidence="3">
    <location>
        <begin position="35"/>
        <end position="70"/>
    </location>
</feature>
<comment type="caution">
    <text evidence="4">The sequence shown here is derived from an EMBL/GenBank/DDBJ whole genome shotgun (WGS) entry which is preliminary data.</text>
</comment>
<evidence type="ECO:0000313" key="4">
    <source>
        <dbReference type="EMBL" id="MBN3288344.1"/>
    </source>
</evidence>
<dbReference type="Gene3D" id="1.10.238.10">
    <property type="entry name" value="EF-hand"/>
    <property type="match status" value="1"/>
</dbReference>
<dbReference type="Proteomes" id="UP001166093">
    <property type="component" value="Unassembled WGS sequence"/>
</dbReference>
<reference evidence="4" key="1">
    <citation type="journal article" date="2021" name="Cell">
        <title>Tracing the genetic footprints of vertebrate landing in non-teleost ray-finned fishes.</title>
        <authorList>
            <person name="Bi X."/>
            <person name="Wang K."/>
            <person name="Yang L."/>
            <person name="Pan H."/>
            <person name="Jiang H."/>
            <person name="Wei Q."/>
            <person name="Fang M."/>
            <person name="Yu H."/>
            <person name="Zhu C."/>
            <person name="Cai Y."/>
            <person name="He Y."/>
            <person name="Gan X."/>
            <person name="Zeng H."/>
            <person name="Yu D."/>
            <person name="Zhu Y."/>
            <person name="Jiang H."/>
            <person name="Qiu Q."/>
            <person name="Yang H."/>
            <person name="Zhang Y.E."/>
            <person name="Wang W."/>
            <person name="Zhu M."/>
            <person name="He S."/>
            <person name="Zhang G."/>
        </authorList>
    </citation>
    <scope>NUCLEOTIDE SEQUENCE</scope>
    <source>
        <strain evidence="4">Pddl_001</strain>
    </source>
</reference>
<dbReference type="SUPFAM" id="SSF47473">
    <property type="entry name" value="EF-hand"/>
    <property type="match status" value="1"/>
</dbReference>
<evidence type="ECO:0000259" key="3">
    <source>
        <dbReference type="PROSITE" id="PS50222"/>
    </source>
</evidence>
<feature type="non-terminal residue" evidence="4">
    <location>
        <position position="1"/>
    </location>
</feature>
<name>A0ABS2YPE2_POLSP</name>
<evidence type="ECO:0000256" key="1">
    <source>
        <dbReference type="ARBA" id="ARBA00022723"/>
    </source>
</evidence>
<protein>
    <submittedName>
        <fullName evidence="4">GUC1A protein</fullName>
    </submittedName>
</protein>
<dbReference type="EMBL" id="JAAWVQ010174572">
    <property type="protein sequence ID" value="MBN3288344.1"/>
    <property type="molecule type" value="Genomic_DNA"/>
</dbReference>